<gene>
    <name evidence="2" type="ORF">BDV24DRAFT_132288</name>
</gene>
<name>A0A5N6Y807_9EURO</name>
<protein>
    <submittedName>
        <fullName evidence="2">Uncharacterized protein</fullName>
    </submittedName>
</protein>
<dbReference type="Proteomes" id="UP000325558">
    <property type="component" value="Unassembled WGS sequence"/>
</dbReference>
<dbReference type="EMBL" id="ML737141">
    <property type="protein sequence ID" value="KAE8341348.1"/>
    <property type="molecule type" value="Genomic_DNA"/>
</dbReference>
<evidence type="ECO:0000313" key="2">
    <source>
        <dbReference type="EMBL" id="KAE8341348.1"/>
    </source>
</evidence>
<dbReference type="AlphaFoldDB" id="A0A5N6Y807"/>
<accession>A0A5N6Y807</accession>
<evidence type="ECO:0000256" key="1">
    <source>
        <dbReference type="SAM" id="MobiDB-lite"/>
    </source>
</evidence>
<proteinExistence type="predicted"/>
<sequence>MIRLLLYPLRQPGHVVCDGVHGIAGNAGLEICKRNQKSYKVGMSSLDVGPRNHGNRQIRGRDRNGSRANSDITIIPGGVV</sequence>
<reference evidence="2" key="1">
    <citation type="submission" date="2019-04" db="EMBL/GenBank/DDBJ databases">
        <title>Friends and foes A comparative genomics study of 23 Aspergillus species from section Flavi.</title>
        <authorList>
            <consortium name="DOE Joint Genome Institute"/>
            <person name="Kjaerbolling I."/>
            <person name="Vesth T."/>
            <person name="Frisvad J.C."/>
            <person name="Nybo J.L."/>
            <person name="Theobald S."/>
            <person name="Kildgaard S."/>
            <person name="Isbrandt T."/>
            <person name="Kuo A."/>
            <person name="Sato A."/>
            <person name="Lyhne E.K."/>
            <person name="Kogle M.E."/>
            <person name="Wiebenga A."/>
            <person name="Kun R.S."/>
            <person name="Lubbers R.J."/>
            <person name="Makela M.R."/>
            <person name="Barry K."/>
            <person name="Chovatia M."/>
            <person name="Clum A."/>
            <person name="Daum C."/>
            <person name="Haridas S."/>
            <person name="He G."/>
            <person name="LaButti K."/>
            <person name="Lipzen A."/>
            <person name="Mondo S."/>
            <person name="Riley R."/>
            <person name="Salamov A."/>
            <person name="Simmons B.A."/>
            <person name="Magnuson J.K."/>
            <person name="Henrissat B."/>
            <person name="Mortensen U.H."/>
            <person name="Larsen T.O."/>
            <person name="Devries R.P."/>
            <person name="Grigoriev I.V."/>
            <person name="Machida M."/>
            <person name="Baker S.E."/>
            <person name="Andersen M.R."/>
        </authorList>
    </citation>
    <scope>NUCLEOTIDE SEQUENCE</scope>
    <source>
        <strain evidence="2">CBS 117612</strain>
    </source>
</reference>
<organism evidence="2">
    <name type="scientific">Aspergillus arachidicola</name>
    <dbReference type="NCBI Taxonomy" id="656916"/>
    <lineage>
        <taxon>Eukaryota</taxon>
        <taxon>Fungi</taxon>
        <taxon>Dikarya</taxon>
        <taxon>Ascomycota</taxon>
        <taxon>Pezizomycotina</taxon>
        <taxon>Eurotiomycetes</taxon>
        <taxon>Eurotiomycetidae</taxon>
        <taxon>Eurotiales</taxon>
        <taxon>Aspergillaceae</taxon>
        <taxon>Aspergillus</taxon>
        <taxon>Aspergillus subgen. Circumdati</taxon>
    </lineage>
</organism>
<feature type="region of interest" description="Disordered" evidence="1">
    <location>
        <begin position="43"/>
        <end position="80"/>
    </location>
</feature>